<feature type="compositionally biased region" description="Polar residues" evidence="1">
    <location>
        <begin position="168"/>
        <end position="179"/>
    </location>
</feature>
<dbReference type="Proteomes" id="UP000324585">
    <property type="component" value="Unassembled WGS sequence"/>
</dbReference>
<evidence type="ECO:0000313" key="3">
    <source>
        <dbReference type="Proteomes" id="UP000324585"/>
    </source>
</evidence>
<proteinExistence type="predicted"/>
<feature type="compositionally biased region" description="Low complexity" evidence="1">
    <location>
        <begin position="425"/>
        <end position="440"/>
    </location>
</feature>
<sequence length="492" mass="53253">MTQKRSDRGGVFEHLGRRKHERLINWRRILRRKVEQLDGQQLDGFQMACLSTHLESVMCDNRLRWGLKGTHAMMETAVTSCVHVPVMDPIMNKASFAHGSGRQLLSRRSSLDAAALELVSSMGESQGADASSTIPMAGRSNLRLSVRINAQVAESGTLTPRRTGAPPESSSVRALSRTDSLPAIPRGLHGLEGGDARAGIIASGCLTQTGTSSRERSGENSKTSNSPRTLVKRFSSSMLVSLNQTNSDGQLSALAADMSAVSDGPNECSSPFASRNSPGFMQLFDELVVSDGNGGLHTLGELRAQYRAHGVRKLLVLLICNYLSENAHRTYSELMTHPVVIQSEFDACLVVGSGPSKFISQFCQQVGEEDGETLDFEPGSVSFVGNPQRELYCALSLLACGETHVQIALRLCEQRKNELKDKTSSGDSAADQGGSNRMCSSPAAAASSVVTRFEDMKRLSYGVVRTGGSKDHDQAFMLLCNDSNRLVNFHVR</sequence>
<evidence type="ECO:0000313" key="2">
    <source>
        <dbReference type="EMBL" id="KAA8492681.1"/>
    </source>
</evidence>
<evidence type="ECO:0000256" key="1">
    <source>
        <dbReference type="SAM" id="MobiDB-lite"/>
    </source>
</evidence>
<name>A0A5J4YMG4_PORPP</name>
<reference evidence="3" key="1">
    <citation type="journal article" date="2019" name="Nat. Commun.">
        <title>Expansion of phycobilisome linker gene families in mesophilic red algae.</title>
        <authorList>
            <person name="Lee J."/>
            <person name="Kim D."/>
            <person name="Bhattacharya D."/>
            <person name="Yoon H.S."/>
        </authorList>
    </citation>
    <scope>NUCLEOTIDE SEQUENCE [LARGE SCALE GENOMIC DNA]</scope>
    <source>
        <strain evidence="3">CCMP 1328</strain>
    </source>
</reference>
<accession>A0A5J4YMG4</accession>
<feature type="compositionally biased region" description="Polar residues" evidence="1">
    <location>
        <begin position="220"/>
        <end position="230"/>
    </location>
</feature>
<dbReference type="AlphaFoldDB" id="A0A5J4YMG4"/>
<dbReference type="EMBL" id="VRMN01000009">
    <property type="protein sequence ID" value="KAA8492681.1"/>
    <property type="molecule type" value="Genomic_DNA"/>
</dbReference>
<keyword evidence="3" id="KW-1185">Reference proteome</keyword>
<protein>
    <submittedName>
        <fullName evidence="2">Uncharacterized protein</fullName>
    </submittedName>
</protein>
<organism evidence="2 3">
    <name type="scientific">Porphyridium purpureum</name>
    <name type="common">Red alga</name>
    <name type="synonym">Porphyridium cruentum</name>
    <dbReference type="NCBI Taxonomy" id="35688"/>
    <lineage>
        <taxon>Eukaryota</taxon>
        <taxon>Rhodophyta</taxon>
        <taxon>Bangiophyceae</taxon>
        <taxon>Porphyridiales</taxon>
        <taxon>Porphyridiaceae</taxon>
        <taxon>Porphyridium</taxon>
    </lineage>
</organism>
<feature type="region of interest" description="Disordered" evidence="1">
    <location>
        <begin position="153"/>
        <end position="189"/>
    </location>
</feature>
<comment type="caution">
    <text evidence="2">The sequence shown here is derived from an EMBL/GenBank/DDBJ whole genome shotgun (WGS) entry which is preliminary data.</text>
</comment>
<feature type="region of interest" description="Disordered" evidence="1">
    <location>
        <begin position="208"/>
        <end position="230"/>
    </location>
</feature>
<gene>
    <name evidence="2" type="ORF">FVE85_8188</name>
</gene>
<feature type="region of interest" description="Disordered" evidence="1">
    <location>
        <begin position="420"/>
        <end position="440"/>
    </location>
</feature>